<reference evidence="1 2" key="1">
    <citation type="journal article" date="2021" name="Commun. Biol.">
        <title>The genome of Shorea leprosula (Dipterocarpaceae) highlights the ecological relevance of drought in aseasonal tropical rainforests.</title>
        <authorList>
            <person name="Ng K.K.S."/>
            <person name="Kobayashi M.J."/>
            <person name="Fawcett J.A."/>
            <person name="Hatakeyama M."/>
            <person name="Paape T."/>
            <person name="Ng C.H."/>
            <person name="Ang C.C."/>
            <person name="Tnah L.H."/>
            <person name="Lee C.T."/>
            <person name="Nishiyama T."/>
            <person name="Sese J."/>
            <person name="O'Brien M.J."/>
            <person name="Copetti D."/>
            <person name="Mohd Noor M.I."/>
            <person name="Ong R.C."/>
            <person name="Putra M."/>
            <person name="Sireger I.Z."/>
            <person name="Indrioko S."/>
            <person name="Kosugi Y."/>
            <person name="Izuno A."/>
            <person name="Isagi Y."/>
            <person name="Lee S.L."/>
            <person name="Shimizu K.K."/>
        </authorList>
    </citation>
    <scope>NUCLEOTIDE SEQUENCE [LARGE SCALE GENOMIC DNA]</scope>
    <source>
        <strain evidence="1">214</strain>
    </source>
</reference>
<dbReference type="AlphaFoldDB" id="A0AAV5MMV9"/>
<protein>
    <submittedName>
        <fullName evidence="1">Uncharacterized protein</fullName>
    </submittedName>
</protein>
<comment type="caution">
    <text evidence="1">The sequence shown here is derived from an EMBL/GenBank/DDBJ whole genome shotgun (WGS) entry which is preliminary data.</text>
</comment>
<dbReference type="EMBL" id="BPVZ01000400">
    <property type="protein sequence ID" value="GKV50837.1"/>
    <property type="molecule type" value="Genomic_DNA"/>
</dbReference>
<dbReference type="Proteomes" id="UP001054252">
    <property type="component" value="Unassembled WGS sequence"/>
</dbReference>
<evidence type="ECO:0000313" key="1">
    <source>
        <dbReference type="EMBL" id="GKV50837.1"/>
    </source>
</evidence>
<dbReference type="InterPro" id="IPR005024">
    <property type="entry name" value="Snf7_fam"/>
</dbReference>
<proteinExistence type="predicted"/>
<dbReference type="Pfam" id="PF03357">
    <property type="entry name" value="Snf7"/>
    <property type="match status" value="1"/>
</dbReference>
<name>A0AAV5MMV9_9ROSI</name>
<dbReference type="GO" id="GO:0007034">
    <property type="term" value="P:vacuolar transport"/>
    <property type="evidence" value="ECO:0007669"/>
    <property type="project" value="InterPro"/>
</dbReference>
<accession>A0AAV5MMV9</accession>
<organism evidence="1 2">
    <name type="scientific">Rubroshorea leprosula</name>
    <dbReference type="NCBI Taxonomy" id="152421"/>
    <lineage>
        <taxon>Eukaryota</taxon>
        <taxon>Viridiplantae</taxon>
        <taxon>Streptophyta</taxon>
        <taxon>Embryophyta</taxon>
        <taxon>Tracheophyta</taxon>
        <taxon>Spermatophyta</taxon>
        <taxon>Magnoliopsida</taxon>
        <taxon>eudicotyledons</taxon>
        <taxon>Gunneridae</taxon>
        <taxon>Pentapetalae</taxon>
        <taxon>rosids</taxon>
        <taxon>malvids</taxon>
        <taxon>Malvales</taxon>
        <taxon>Dipterocarpaceae</taxon>
        <taxon>Rubroshorea</taxon>
    </lineage>
</organism>
<sequence length="54" mass="6112">MMAINKAMVINKADKTMEEILQQYENIREIKEALSSPTGVATDYDDIPLLQILT</sequence>
<keyword evidence="2" id="KW-1185">Reference proteome</keyword>
<evidence type="ECO:0000313" key="2">
    <source>
        <dbReference type="Proteomes" id="UP001054252"/>
    </source>
</evidence>
<gene>
    <name evidence="1" type="ORF">SLEP1_g57521</name>
</gene>